<proteinExistence type="predicted"/>
<keyword evidence="3" id="KW-0862">Zinc</keyword>
<evidence type="ECO:0000256" key="2">
    <source>
        <dbReference type="ARBA" id="ARBA00022771"/>
    </source>
</evidence>
<dbReference type="InterPro" id="IPR026870">
    <property type="entry name" value="Zinc_ribbon_dom"/>
</dbReference>
<keyword evidence="4" id="KW-0812">Transmembrane</keyword>
<keyword evidence="4" id="KW-1133">Transmembrane helix</keyword>
<evidence type="ECO:0000256" key="4">
    <source>
        <dbReference type="SAM" id="Phobius"/>
    </source>
</evidence>
<dbReference type="SMART" id="SM00547">
    <property type="entry name" value="ZnF_RBZ"/>
    <property type="match status" value="1"/>
</dbReference>
<dbReference type="OMA" id="PDEATFC"/>
<dbReference type="InterPro" id="IPR001876">
    <property type="entry name" value="Znf_RanBP2"/>
</dbReference>
<keyword evidence="2" id="KW-0863">Zinc-finger</keyword>
<accession>A0A2H4U7M3</accession>
<dbReference type="Proteomes" id="UP000232133">
    <property type="component" value="Chromosome"/>
</dbReference>
<dbReference type="Pfam" id="PF13240">
    <property type="entry name" value="Zn_Ribbon_1"/>
    <property type="match status" value="1"/>
</dbReference>
<protein>
    <submittedName>
        <fullName evidence="6">Zinc-binding protein</fullName>
    </submittedName>
</protein>
<name>A0A2H4U7M3_METSM</name>
<gene>
    <name evidence="6" type="ORF">BK798_06580</name>
</gene>
<evidence type="ECO:0000256" key="1">
    <source>
        <dbReference type="ARBA" id="ARBA00022723"/>
    </source>
</evidence>
<evidence type="ECO:0000256" key="3">
    <source>
        <dbReference type="ARBA" id="ARBA00022833"/>
    </source>
</evidence>
<feature type="transmembrane region" description="Helical" evidence="4">
    <location>
        <begin position="96"/>
        <end position="120"/>
    </location>
</feature>
<keyword evidence="4" id="KW-0472">Membrane</keyword>
<dbReference type="GO" id="GO:0008270">
    <property type="term" value="F:zinc ion binding"/>
    <property type="evidence" value="ECO:0007669"/>
    <property type="project" value="UniProtKB-KW"/>
</dbReference>
<dbReference type="InterPro" id="IPR038587">
    <property type="entry name" value="Ribosomal_eL40_sf"/>
</dbReference>
<dbReference type="AlphaFoldDB" id="A0A2H4U7M3"/>
<feature type="transmembrane region" description="Helical" evidence="4">
    <location>
        <begin position="132"/>
        <end position="151"/>
    </location>
</feature>
<evidence type="ECO:0000313" key="7">
    <source>
        <dbReference type="Proteomes" id="UP000232133"/>
    </source>
</evidence>
<keyword evidence="1" id="KW-0479">Metal-binding</keyword>
<dbReference type="EMBL" id="CP017803">
    <property type="protein sequence ID" value="ATZ60108.1"/>
    <property type="molecule type" value="Genomic_DNA"/>
</dbReference>
<evidence type="ECO:0000313" key="6">
    <source>
        <dbReference type="EMBL" id="ATZ60108.1"/>
    </source>
</evidence>
<sequence length="175" mass="19425">MVLRRCPNCRSTCDDQYGFCIKCGYEFPKITESENACPYCGFANPDEATFCVKCGTPLIFKNQLNGVNTTLNPIVIKKEISKNSMKQEEYKPTSKIIIILGYIFSLLGGLIGVILAIYLATRKDPVAKKHGYIQLTILVLYGILILTLYLTGNLDLTAIDNATQMLSNNLTSIKP</sequence>
<evidence type="ECO:0000259" key="5">
    <source>
        <dbReference type="SMART" id="SM00547"/>
    </source>
</evidence>
<reference evidence="6 7" key="1">
    <citation type="submission" date="2016-10" db="EMBL/GenBank/DDBJ databases">
        <authorList>
            <person name="Varghese N."/>
        </authorList>
    </citation>
    <scope>NUCLEOTIDE SEQUENCE [LARGE SCALE GENOMIC DNA]</scope>
    <source>
        <strain evidence="6 7">KB11</strain>
    </source>
</reference>
<dbReference type="RefSeq" id="WP_004033038.1">
    <property type="nucleotide sequence ID" value="NZ_AP025586.1"/>
</dbReference>
<organism evidence="6 7">
    <name type="scientific">Methanobrevibacter smithii</name>
    <dbReference type="NCBI Taxonomy" id="2173"/>
    <lineage>
        <taxon>Archaea</taxon>
        <taxon>Methanobacteriati</taxon>
        <taxon>Methanobacteriota</taxon>
        <taxon>Methanomada group</taxon>
        <taxon>Methanobacteria</taxon>
        <taxon>Methanobacteriales</taxon>
        <taxon>Methanobacteriaceae</taxon>
        <taxon>Methanobrevibacter</taxon>
    </lineage>
</organism>
<dbReference type="GeneID" id="78817525"/>
<dbReference type="Gene3D" id="4.10.1060.50">
    <property type="match status" value="1"/>
</dbReference>
<feature type="domain" description="RanBP2-type" evidence="5">
    <location>
        <begin position="33"/>
        <end position="57"/>
    </location>
</feature>